<keyword evidence="7 11" id="KW-0378">Hydrolase</keyword>
<dbReference type="PANTHER" id="PTHR22936">
    <property type="entry name" value="RHOMBOID-RELATED"/>
    <property type="match status" value="1"/>
</dbReference>
<evidence type="ECO:0000256" key="6">
    <source>
        <dbReference type="ARBA" id="ARBA00022692"/>
    </source>
</evidence>
<dbReference type="GO" id="GO:0006508">
    <property type="term" value="P:proteolysis"/>
    <property type="evidence" value="ECO:0007669"/>
    <property type="project" value="UniProtKB-KW"/>
</dbReference>
<dbReference type="RefSeq" id="XP_008880544.1">
    <property type="nucleotide sequence ID" value="XM_008882322.1"/>
</dbReference>
<evidence type="ECO:0000256" key="1">
    <source>
        <dbReference type="ARBA" id="ARBA00000156"/>
    </source>
</evidence>
<evidence type="ECO:0000256" key="2">
    <source>
        <dbReference type="ARBA" id="ARBA00004141"/>
    </source>
</evidence>
<feature type="transmembrane region" description="Helical" evidence="11">
    <location>
        <begin position="67"/>
        <end position="86"/>
    </location>
</feature>
<feature type="transmembrane region" description="Helical" evidence="11">
    <location>
        <begin position="163"/>
        <end position="182"/>
    </location>
</feature>
<dbReference type="InterPro" id="IPR022764">
    <property type="entry name" value="Peptidase_S54_rhomboid_dom"/>
</dbReference>
<protein>
    <recommendedName>
        <fullName evidence="4">rhomboid protease</fullName>
        <ecNumber evidence="4">3.4.21.105</ecNumber>
    </recommendedName>
</protein>
<comment type="subcellular location">
    <subcellularLocation>
        <location evidence="2 11">Membrane</location>
        <topology evidence="2 11">Multi-pass membrane protein</topology>
    </subcellularLocation>
</comment>
<dbReference type="STRING" id="157072.A0A024TBQ9"/>
<dbReference type="GeneID" id="20091507"/>
<evidence type="ECO:0000256" key="10">
    <source>
        <dbReference type="ARBA" id="ARBA00023136"/>
    </source>
</evidence>
<feature type="compositionally biased region" description="Basic and acidic residues" evidence="12">
    <location>
        <begin position="16"/>
        <end position="33"/>
    </location>
</feature>
<dbReference type="eggNOG" id="KOG2289">
    <property type="taxonomic scope" value="Eukaryota"/>
</dbReference>
<comment type="catalytic activity">
    <reaction evidence="1 11">
        <text>Cleaves type-1 transmembrane domains using a catalytic dyad composed of serine and histidine that are contributed by different transmembrane domains.</text>
        <dbReference type="EC" id="3.4.21.105"/>
    </reaction>
</comment>
<evidence type="ECO:0000259" key="13">
    <source>
        <dbReference type="Pfam" id="PF01694"/>
    </source>
</evidence>
<dbReference type="InterPro" id="IPR002610">
    <property type="entry name" value="Peptidase_S54_rhomboid-like"/>
</dbReference>
<proteinExistence type="inferred from homology"/>
<evidence type="ECO:0000256" key="3">
    <source>
        <dbReference type="ARBA" id="ARBA00009045"/>
    </source>
</evidence>
<evidence type="ECO:0000256" key="12">
    <source>
        <dbReference type="SAM" id="MobiDB-lite"/>
    </source>
</evidence>
<reference evidence="14" key="1">
    <citation type="submission" date="2013-12" db="EMBL/GenBank/DDBJ databases">
        <title>The Genome Sequence of Aphanomyces invadans NJM9701.</title>
        <authorList>
            <consortium name="The Broad Institute Genomics Platform"/>
            <person name="Russ C."/>
            <person name="Tyler B."/>
            <person name="van West P."/>
            <person name="Dieguez-Uribeondo J."/>
            <person name="Young S.K."/>
            <person name="Zeng Q."/>
            <person name="Gargeya S."/>
            <person name="Fitzgerald M."/>
            <person name="Abouelleil A."/>
            <person name="Alvarado L."/>
            <person name="Chapman S.B."/>
            <person name="Gainer-Dewar J."/>
            <person name="Goldberg J."/>
            <person name="Griggs A."/>
            <person name="Gujja S."/>
            <person name="Hansen M."/>
            <person name="Howarth C."/>
            <person name="Imamovic A."/>
            <person name="Ireland A."/>
            <person name="Larimer J."/>
            <person name="McCowan C."/>
            <person name="Murphy C."/>
            <person name="Pearson M."/>
            <person name="Poon T.W."/>
            <person name="Priest M."/>
            <person name="Roberts A."/>
            <person name="Saif S."/>
            <person name="Shea T."/>
            <person name="Sykes S."/>
            <person name="Wortman J."/>
            <person name="Nusbaum C."/>
            <person name="Birren B."/>
        </authorList>
    </citation>
    <scope>NUCLEOTIDE SEQUENCE [LARGE SCALE GENOMIC DNA]</scope>
    <source>
        <strain evidence="14">NJM9701</strain>
    </source>
</reference>
<dbReference type="SUPFAM" id="SSF144091">
    <property type="entry name" value="Rhomboid-like"/>
    <property type="match status" value="1"/>
</dbReference>
<dbReference type="GO" id="GO:0004252">
    <property type="term" value="F:serine-type endopeptidase activity"/>
    <property type="evidence" value="ECO:0007669"/>
    <property type="project" value="InterPro"/>
</dbReference>
<evidence type="ECO:0000256" key="7">
    <source>
        <dbReference type="ARBA" id="ARBA00022801"/>
    </source>
</evidence>
<gene>
    <name evidence="14" type="ORF">H310_14457</name>
</gene>
<organism evidence="14">
    <name type="scientific">Aphanomyces invadans</name>
    <dbReference type="NCBI Taxonomy" id="157072"/>
    <lineage>
        <taxon>Eukaryota</taxon>
        <taxon>Sar</taxon>
        <taxon>Stramenopiles</taxon>
        <taxon>Oomycota</taxon>
        <taxon>Saprolegniomycetes</taxon>
        <taxon>Saprolegniales</taxon>
        <taxon>Verrucalvaceae</taxon>
        <taxon>Aphanomyces</taxon>
    </lineage>
</organism>
<keyword evidence="5 11" id="KW-0645">Protease</keyword>
<evidence type="ECO:0000256" key="5">
    <source>
        <dbReference type="ARBA" id="ARBA00022670"/>
    </source>
</evidence>
<dbReference type="PANTHER" id="PTHR22936:SF69">
    <property type="entry name" value="RHOMBOID-LIKE PROTEIN"/>
    <property type="match status" value="1"/>
</dbReference>
<dbReference type="Gene3D" id="1.20.1540.10">
    <property type="entry name" value="Rhomboid-like"/>
    <property type="match status" value="1"/>
</dbReference>
<sequence>MTRPSNCDEQPTGHYEPNETPREEDEPNGHDAEAGVYNASAVPPTAPIMVPRHSSPPKTRAKVLPQFKFVLSMIAINAIIFVAEIGENGWAFEDMKVNPLLGPNGEVLLKMGAQRSNLIFAGDWWRLFTAMFLHGGLLHLLFNMLALYQLGVELETTFDRRRVIAIYFVSGLVGATCSAVFAPDMVGVGASGAIFGLFGATFAEFLLNWDLYTNRFWHMVKLIVVGMINLGIGLLPFVNNFAHLSGFLSGLGMGFAMLSLPTTRHHRLLNTRTPKQRVLGKIGGSFTVGFALLFIVLLSTESNASKACSWCKYLDCVPAPWWSCDPPVQGECLGKQFDNGTLVITCPGGQNITAPAGSPFSAAVCVAVCS</sequence>
<keyword evidence="9 11" id="KW-1133">Transmembrane helix</keyword>
<dbReference type="InterPro" id="IPR035952">
    <property type="entry name" value="Rhomboid-like_sf"/>
</dbReference>
<dbReference type="AlphaFoldDB" id="A0A024TBQ9"/>
<feature type="region of interest" description="Disordered" evidence="12">
    <location>
        <begin position="1"/>
        <end position="35"/>
    </location>
</feature>
<keyword evidence="6 11" id="KW-0812">Transmembrane</keyword>
<dbReference type="VEuPathDB" id="FungiDB:H310_14457"/>
<dbReference type="EMBL" id="KI914022">
    <property type="protein sequence ID" value="ETV90787.1"/>
    <property type="molecule type" value="Genomic_DNA"/>
</dbReference>
<evidence type="ECO:0000256" key="8">
    <source>
        <dbReference type="ARBA" id="ARBA00022825"/>
    </source>
</evidence>
<feature type="transmembrane region" description="Helical" evidence="11">
    <location>
        <begin position="124"/>
        <end position="142"/>
    </location>
</feature>
<feature type="transmembrane region" description="Helical" evidence="11">
    <location>
        <begin position="244"/>
        <end position="261"/>
    </location>
</feature>
<evidence type="ECO:0000256" key="4">
    <source>
        <dbReference type="ARBA" id="ARBA00013039"/>
    </source>
</evidence>
<dbReference type="EC" id="3.4.21.105" evidence="4"/>
<comment type="function">
    <text evidence="11">Serine protease involved in intramembrane proteolysis.</text>
</comment>
<keyword evidence="8 11" id="KW-0720">Serine protease</keyword>
<dbReference type="GO" id="GO:0016020">
    <property type="term" value="C:membrane"/>
    <property type="evidence" value="ECO:0007669"/>
    <property type="project" value="UniProtKB-SubCell"/>
</dbReference>
<comment type="similarity">
    <text evidence="3 11">Belongs to the peptidase S54 family.</text>
</comment>
<feature type="transmembrane region" description="Helical" evidence="11">
    <location>
        <begin position="188"/>
        <end position="207"/>
    </location>
</feature>
<accession>A0A024TBQ9</accession>
<keyword evidence="10 11" id="KW-0472">Membrane</keyword>
<evidence type="ECO:0000313" key="14">
    <source>
        <dbReference type="EMBL" id="ETV90787.1"/>
    </source>
</evidence>
<name>A0A024TBQ9_9STRA</name>
<evidence type="ECO:0000256" key="9">
    <source>
        <dbReference type="ARBA" id="ARBA00022989"/>
    </source>
</evidence>
<dbReference type="Pfam" id="PF01694">
    <property type="entry name" value="Rhomboid"/>
    <property type="match status" value="1"/>
</dbReference>
<dbReference type="OrthoDB" id="418595at2759"/>
<evidence type="ECO:0000256" key="11">
    <source>
        <dbReference type="RuleBase" id="RU362115"/>
    </source>
</evidence>
<feature type="transmembrane region" description="Helical" evidence="11">
    <location>
        <begin position="282"/>
        <end position="299"/>
    </location>
</feature>
<feature type="domain" description="Peptidase S54 rhomboid" evidence="13">
    <location>
        <begin position="122"/>
        <end position="258"/>
    </location>
</feature>
<feature type="transmembrane region" description="Helical" evidence="11">
    <location>
        <begin position="219"/>
        <end position="238"/>
    </location>
</feature>